<comment type="similarity">
    <text evidence="1">Belongs to the short-chain dehydrogenases/reductases (SDR) family.</text>
</comment>
<keyword evidence="2" id="KW-0560">Oxidoreductase</keyword>
<evidence type="ECO:0000313" key="3">
    <source>
        <dbReference type="Proteomes" id="UP000032210"/>
    </source>
</evidence>
<dbReference type="InterPro" id="IPR036291">
    <property type="entry name" value="NAD(P)-bd_dom_sf"/>
</dbReference>
<gene>
    <name evidence="2" type="primary">fabG_2</name>
    <name evidence="2" type="ORF">PFLU3_14820</name>
</gene>
<dbReference type="GO" id="GO:0004316">
    <property type="term" value="F:3-oxoacyl-[acyl-carrier-protein] reductase (NADPH) activity"/>
    <property type="evidence" value="ECO:0007669"/>
    <property type="project" value="UniProtKB-EC"/>
</dbReference>
<dbReference type="EMBL" id="JXCQ01000009">
    <property type="protein sequence ID" value="KIR23070.1"/>
    <property type="molecule type" value="Genomic_DNA"/>
</dbReference>
<protein>
    <submittedName>
        <fullName evidence="2">FabG_2 protein</fullName>
        <ecNumber evidence="2">1.1.1.100</ecNumber>
    </submittedName>
</protein>
<proteinExistence type="inferred from homology"/>
<dbReference type="InterPro" id="IPR002347">
    <property type="entry name" value="SDR_fam"/>
</dbReference>
<sequence length="264" mass="28297">MSSVTLTAVVTGAGGTIGKCFALSLASMGYDLVIIDTHRGNLDALQTTLHREYPDTQVLALDVNITDPQEVMSAAQRVQARFQGIDLLVNNAGISPKLPTGKRIPFLNIEDDEWDLVMETNLKSVFLMCKYFFEGLKAKHGKIVNIASMMGATGSGVDTNKLFPYSVSAAHYSASKAGVINLTKSLAREFGALGMPVYAIAPGAVVGGMGKFDESFIQNLKEQIPSHQLGNPEEIVNALTFLLTSGMSLTGQTLHVNHGWFMGG</sequence>
<dbReference type="PANTHER" id="PTHR42760:SF40">
    <property type="entry name" value="3-OXOACYL-[ACYL-CARRIER-PROTEIN] REDUCTASE, CHLOROPLASTIC"/>
    <property type="match status" value="1"/>
</dbReference>
<evidence type="ECO:0000313" key="2">
    <source>
        <dbReference type="EMBL" id="KIR23070.1"/>
    </source>
</evidence>
<dbReference type="SUPFAM" id="SSF51735">
    <property type="entry name" value="NAD(P)-binding Rossmann-fold domains"/>
    <property type="match status" value="1"/>
</dbReference>
<reference evidence="2 3" key="1">
    <citation type="submission" date="2015-01" db="EMBL/GenBank/DDBJ databases">
        <title>Genome sequence of the beneficial rhizobacterium Pseudomonas fluorescens 2-79.</title>
        <authorList>
            <person name="Thuermer A."/>
            <person name="Daniel R."/>
        </authorList>
    </citation>
    <scope>NUCLEOTIDE SEQUENCE [LARGE SCALE GENOMIC DNA]</scope>
    <source>
        <strain evidence="2 3">2-79</strain>
    </source>
</reference>
<dbReference type="EC" id="1.1.1.100" evidence="2"/>
<evidence type="ECO:0000256" key="1">
    <source>
        <dbReference type="ARBA" id="ARBA00006484"/>
    </source>
</evidence>
<dbReference type="PANTHER" id="PTHR42760">
    <property type="entry name" value="SHORT-CHAIN DEHYDROGENASES/REDUCTASES FAMILY MEMBER"/>
    <property type="match status" value="1"/>
</dbReference>
<dbReference type="Gene3D" id="3.40.50.720">
    <property type="entry name" value="NAD(P)-binding Rossmann-like Domain"/>
    <property type="match status" value="1"/>
</dbReference>
<organism evidence="2 3">
    <name type="scientific">Pseudomonas fluorescens</name>
    <dbReference type="NCBI Taxonomy" id="294"/>
    <lineage>
        <taxon>Bacteria</taxon>
        <taxon>Pseudomonadati</taxon>
        <taxon>Pseudomonadota</taxon>
        <taxon>Gammaproteobacteria</taxon>
        <taxon>Pseudomonadales</taxon>
        <taxon>Pseudomonadaceae</taxon>
        <taxon>Pseudomonas</taxon>
    </lineage>
</organism>
<dbReference type="PATRIC" id="fig|294.125.peg.1526"/>
<comment type="caution">
    <text evidence="2">The sequence shown here is derived from an EMBL/GenBank/DDBJ whole genome shotgun (WGS) entry which is preliminary data.</text>
</comment>
<dbReference type="AlphaFoldDB" id="A0A0D0TQJ5"/>
<dbReference type="GO" id="GO:0030497">
    <property type="term" value="P:fatty acid elongation"/>
    <property type="evidence" value="ECO:0007669"/>
    <property type="project" value="TreeGrafter"/>
</dbReference>
<accession>A0A0D0TQJ5</accession>
<dbReference type="Pfam" id="PF13561">
    <property type="entry name" value="adh_short_C2"/>
    <property type="match status" value="1"/>
</dbReference>
<dbReference type="Proteomes" id="UP000032210">
    <property type="component" value="Unassembled WGS sequence"/>
</dbReference>
<dbReference type="PRINTS" id="PR00081">
    <property type="entry name" value="GDHRDH"/>
</dbReference>
<dbReference type="PRINTS" id="PR00080">
    <property type="entry name" value="SDRFAMILY"/>
</dbReference>
<name>A0A0D0TQJ5_PSEFL</name>
<dbReference type="RefSeq" id="WP_043047585.1">
    <property type="nucleotide sequence ID" value="NZ_JXCQ01000009.1"/>
</dbReference>